<accession>A0A1V2WBA4</accession>
<dbReference type="Proteomes" id="UP000188543">
    <property type="component" value="Unassembled WGS sequence"/>
</dbReference>
<dbReference type="RefSeq" id="WP_077020841.1">
    <property type="nucleotide sequence ID" value="NZ_CADETK010000013.1"/>
</dbReference>
<organism evidence="1 2">
    <name type="scientific">Burkholderia cenocepacia</name>
    <dbReference type="NCBI Taxonomy" id="95486"/>
    <lineage>
        <taxon>Bacteria</taxon>
        <taxon>Pseudomonadati</taxon>
        <taxon>Pseudomonadota</taxon>
        <taxon>Betaproteobacteria</taxon>
        <taxon>Burkholderiales</taxon>
        <taxon>Burkholderiaceae</taxon>
        <taxon>Burkholderia</taxon>
        <taxon>Burkholderia cepacia complex</taxon>
    </lineage>
</organism>
<protein>
    <submittedName>
        <fullName evidence="1">Transcriptional regulator</fullName>
    </submittedName>
</protein>
<comment type="caution">
    <text evidence="1">The sequence shown here is derived from an EMBL/GenBank/DDBJ whole genome shotgun (WGS) entry which is preliminary data.</text>
</comment>
<evidence type="ECO:0000313" key="2">
    <source>
        <dbReference type="Proteomes" id="UP000188543"/>
    </source>
</evidence>
<dbReference type="EMBL" id="MUTJ01000012">
    <property type="protein sequence ID" value="ONU92789.1"/>
    <property type="molecule type" value="Genomic_DNA"/>
</dbReference>
<dbReference type="AlphaFoldDB" id="A0A1V2WBA4"/>
<gene>
    <name evidence="1" type="ORF">A8E72_02545</name>
</gene>
<name>A0A1V2WBA4_9BURK</name>
<proteinExistence type="predicted"/>
<reference evidence="1 2" key="1">
    <citation type="submission" date="2016-08" db="EMBL/GenBank/DDBJ databases">
        <authorList>
            <person name="Seilhamer J.J."/>
        </authorList>
    </citation>
    <scope>NUCLEOTIDE SEQUENCE [LARGE SCALE GENOMIC DNA]</scope>
    <source>
        <strain evidence="1 2">VC14762</strain>
    </source>
</reference>
<sequence>MLRYFSPITTVGTPQRAAAREPRIACMFPADDATGAYHRQWLDAHAPVRRPALRMP</sequence>
<evidence type="ECO:0000313" key="1">
    <source>
        <dbReference type="EMBL" id="ONU92789.1"/>
    </source>
</evidence>